<dbReference type="InterPro" id="IPR011333">
    <property type="entry name" value="SKP1/BTB/POZ_sf"/>
</dbReference>
<dbReference type="InParanoid" id="A0A5C3P9C7"/>
<gene>
    <name evidence="1" type="ORF">K466DRAFT_601700</name>
</gene>
<proteinExistence type="predicted"/>
<evidence type="ECO:0000313" key="1">
    <source>
        <dbReference type="EMBL" id="TFK84840.1"/>
    </source>
</evidence>
<keyword evidence="2" id="KW-1185">Reference proteome</keyword>
<reference evidence="1 2" key="1">
    <citation type="journal article" date="2019" name="Nat. Ecol. Evol.">
        <title>Megaphylogeny resolves global patterns of mushroom evolution.</title>
        <authorList>
            <person name="Varga T."/>
            <person name="Krizsan K."/>
            <person name="Foldi C."/>
            <person name="Dima B."/>
            <person name="Sanchez-Garcia M."/>
            <person name="Sanchez-Ramirez S."/>
            <person name="Szollosi G.J."/>
            <person name="Szarkandi J.G."/>
            <person name="Papp V."/>
            <person name="Albert L."/>
            <person name="Andreopoulos W."/>
            <person name="Angelini C."/>
            <person name="Antonin V."/>
            <person name="Barry K.W."/>
            <person name="Bougher N.L."/>
            <person name="Buchanan P."/>
            <person name="Buyck B."/>
            <person name="Bense V."/>
            <person name="Catcheside P."/>
            <person name="Chovatia M."/>
            <person name="Cooper J."/>
            <person name="Damon W."/>
            <person name="Desjardin D."/>
            <person name="Finy P."/>
            <person name="Geml J."/>
            <person name="Haridas S."/>
            <person name="Hughes K."/>
            <person name="Justo A."/>
            <person name="Karasinski D."/>
            <person name="Kautmanova I."/>
            <person name="Kiss B."/>
            <person name="Kocsube S."/>
            <person name="Kotiranta H."/>
            <person name="LaButti K.M."/>
            <person name="Lechner B.E."/>
            <person name="Liimatainen K."/>
            <person name="Lipzen A."/>
            <person name="Lukacs Z."/>
            <person name="Mihaltcheva S."/>
            <person name="Morgado L.N."/>
            <person name="Niskanen T."/>
            <person name="Noordeloos M.E."/>
            <person name="Ohm R.A."/>
            <person name="Ortiz-Santana B."/>
            <person name="Ovrebo C."/>
            <person name="Racz N."/>
            <person name="Riley R."/>
            <person name="Savchenko A."/>
            <person name="Shiryaev A."/>
            <person name="Soop K."/>
            <person name="Spirin V."/>
            <person name="Szebenyi C."/>
            <person name="Tomsovsky M."/>
            <person name="Tulloss R.E."/>
            <person name="Uehling J."/>
            <person name="Grigoriev I.V."/>
            <person name="Vagvolgyi C."/>
            <person name="Papp T."/>
            <person name="Martin F.M."/>
            <person name="Miettinen O."/>
            <person name="Hibbett D.S."/>
            <person name="Nagy L.G."/>
        </authorList>
    </citation>
    <scope>NUCLEOTIDE SEQUENCE [LARGE SCALE GENOMIC DNA]</scope>
    <source>
        <strain evidence="1 2">HHB13444</strain>
    </source>
</reference>
<protein>
    <recommendedName>
        <fullName evidence="3">BTB domain-containing protein</fullName>
    </recommendedName>
</protein>
<dbReference type="Proteomes" id="UP000308197">
    <property type="component" value="Unassembled WGS sequence"/>
</dbReference>
<organism evidence="1 2">
    <name type="scientific">Polyporus arcularius HHB13444</name>
    <dbReference type="NCBI Taxonomy" id="1314778"/>
    <lineage>
        <taxon>Eukaryota</taxon>
        <taxon>Fungi</taxon>
        <taxon>Dikarya</taxon>
        <taxon>Basidiomycota</taxon>
        <taxon>Agaricomycotina</taxon>
        <taxon>Agaricomycetes</taxon>
        <taxon>Polyporales</taxon>
        <taxon>Polyporaceae</taxon>
        <taxon>Polyporus</taxon>
    </lineage>
</organism>
<evidence type="ECO:0000313" key="2">
    <source>
        <dbReference type="Proteomes" id="UP000308197"/>
    </source>
</evidence>
<dbReference type="Gene3D" id="3.30.710.10">
    <property type="entry name" value="Potassium Channel Kv1.1, Chain A"/>
    <property type="match status" value="1"/>
</dbReference>
<sequence length="350" mass="39261">MSARITRKRARLDGIDIPDLPEIGRVDEWAESDSEGEERARDEEFWFDDGTIVLIAGHVEFKVYARPLVEHSPVFKDMLSLPQPESKTASKVPKSPRVHLSDSPDDLRYLFEVLMPAKALRPLGFQQGEVSYDRLAAWIRTGHKYQIDHLVNESLRHLRQIYPDDIDVYLKSGRSAMAKRMSHIGVVNLARLTGAHDLLPIALMDCCQMESTLVRGYRRRDGTFERLSDGDLQLCFKAKGKLIEARAQLVYQLLSPGPSKDCPFTKCKDEVDRCRDSLASGVVSGLCTPTPLSSWTTIIKSKSPDLCMVCRNELIDRSNVLRRGVFARLPSIIGVTVDGWGKKKPGAPAS</sequence>
<accession>A0A5C3P9C7</accession>
<dbReference type="AlphaFoldDB" id="A0A5C3P9C7"/>
<name>A0A5C3P9C7_9APHY</name>
<evidence type="ECO:0008006" key="3">
    <source>
        <dbReference type="Google" id="ProtNLM"/>
    </source>
</evidence>
<dbReference type="EMBL" id="ML211291">
    <property type="protein sequence ID" value="TFK84840.1"/>
    <property type="molecule type" value="Genomic_DNA"/>
</dbReference>